<dbReference type="OrthoDB" id="6351878at2759"/>
<comment type="caution">
    <text evidence="5">The sequence shown here is derived from an EMBL/GenBank/DDBJ whole genome shotgun (WGS) entry which is preliminary data.</text>
</comment>
<reference evidence="5 6" key="1">
    <citation type="journal article" date="2019" name="PLoS Biol.">
        <title>Sex chromosomes control vertical transmission of feminizing Wolbachia symbionts in an isopod.</title>
        <authorList>
            <person name="Becking T."/>
            <person name="Chebbi M.A."/>
            <person name="Giraud I."/>
            <person name="Moumen B."/>
            <person name="Laverre T."/>
            <person name="Caubet Y."/>
            <person name="Peccoud J."/>
            <person name="Gilbert C."/>
            <person name="Cordaux R."/>
        </authorList>
    </citation>
    <scope>NUCLEOTIDE SEQUENCE [LARGE SCALE GENOMIC DNA]</scope>
    <source>
        <strain evidence="5">ANa2</strain>
        <tissue evidence="5">Whole body excluding digestive tract and cuticle</tissue>
    </source>
</reference>
<keyword evidence="3" id="KW-1133">Transmembrane helix</keyword>
<sequence>MIRAALLNPEKGTEIALKDITTKMAFNISAESVKAQKLETSKETNLQCFGWTDNRWSQKACVNGQHKTGETPNYMTCECNQTTYV</sequence>
<feature type="non-terminal residue" evidence="5">
    <location>
        <position position="85"/>
    </location>
</feature>
<comment type="subcellular location">
    <subcellularLocation>
        <location evidence="1">Membrane</location>
    </subcellularLocation>
</comment>
<evidence type="ECO:0000256" key="2">
    <source>
        <dbReference type="ARBA" id="ARBA00022692"/>
    </source>
</evidence>
<dbReference type="EMBL" id="SEYY01024257">
    <property type="protein sequence ID" value="KAB7494251.1"/>
    <property type="molecule type" value="Genomic_DNA"/>
</dbReference>
<gene>
    <name evidence="5" type="ORF">Anas_01933</name>
</gene>
<evidence type="ECO:0000313" key="5">
    <source>
        <dbReference type="EMBL" id="KAB7494251.1"/>
    </source>
</evidence>
<dbReference type="Proteomes" id="UP000326759">
    <property type="component" value="Unassembled WGS sequence"/>
</dbReference>
<evidence type="ECO:0000256" key="3">
    <source>
        <dbReference type="ARBA" id="ARBA00022989"/>
    </source>
</evidence>
<proteinExistence type="predicted"/>
<evidence type="ECO:0000256" key="4">
    <source>
        <dbReference type="ARBA" id="ARBA00023136"/>
    </source>
</evidence>
<protein>
    <submittedName>
        <fullName evidence="5">Uncharacterized protein</fullName>
    </submittedName>
</protein>
<accession>A0A5N5SJK9</accession>
<name>A0A5N5SJK9_9CRUS</name>
<keyword evidence="4" id="KW-0472">Membrane</keyword>
<keyword evidence="6" id="KW-1185">Reference proteome</keyword>
<dbReference type="GO" id="GO:0016020">
    <property type="term" value="C:membrane"/>
    <property type="evidence" value="ECO:0007669"/>
    <property type="project" value="UniProtKB-SubCell"/>
</dbReference>
<organism evidence="5 6">
    <name type="scientific">Armadillidium nasatum</name>
    <dbReference type="NCBI Taxonomy" id="96803"/>
    <lineage>
        <taxon>Eukaryota</taxon>
        <taxon>Metazoa</taxon>
        <taxon>Ecdysozoa</taxon>
        <taxon>Arthropoda</taxon>
        <taxon>Crustacea</taxon>
        <taxon>Multicrustacea</taxon>
        <taxon>Malacostraca</taxon>
        <taxon>Eumalacostraca</taxon>
        <taxon>Peracarida</taxon>
        <taxon>Isopoda</taxon>
        <taxon>Oniscidea</taxon>
        <taxon>Crinocheta</taxon>
        <taxon>Armadillidiidae</taxon>
        <taxon>Armadillidium</taxon>
    </lineage>
</organism>
<evidence type="ECO:0000313" key="6">
    <source>
        <dbReference type="Proteomes" id="UP000326759"/>
    </source>
</evidence>
<dbReference type="InterPro" id="IPR000203">
    <property type="entry name" value="GPS"/>
</dbReference>
<dbReference type="AlphaFoldDB" id="A0A5N5SJK9"/>
<evidence type="ECO:0000256" key="1">
    <source>
        <dbReference type="ARBA" id="ARBA00004370"/>
    </source>
</evidence>
<keyword evidence="2" id="KW-0812">Transmembrane</keyword>
<dbReference type="Pfam" id="PF01825">
    <property type="entry name" value="GPS"/>
    <property type="match status" value="1"/>
</dbReference>